<evidence type="ECO:0000256" key="1">
    <source>
        <dbReference type="ARBA" id="ARBA00004071"/>
    </source>
</evidence>
<dbReference type="InterPro" id="IPR016286">
    <property type="entry name" value="FUC_metazoa-typ"/>
</dbReference>
<comment type="caution">
    <text evidence="13">The sequence shown here is derived from an EMBL/GenBank/DDBJ whole genome shotgun (WGS) entry which is preliminary data.</text>
</comment>
<dbReference type="GO" id="GO:0005764">
    <property type="term" value="C:lysosome"/>
    <property type="evidence" value="ECO:0007669"/>
    <property type="project" value="TreeGrafter"/>
</dbReference>
<evidence type="ECO:0000256" key="2">
    <source>
        <dbReference type="ARBA" id="ARBA00007951"/>
    </source>
</evidence>
<keyword evidence="4" id="KW-0732">Signal</keyword>
<dbReference type="Proteomes" id="UP000291343">
    <property type="component" value="Unassembled WGS sequence"/>
</dbReference>
<dbReference type="Gene3D" id="3.20.20.80">
    <property type="entry name" value="Glycosidases"/>
    <property type="match status" value="1"/>
</dbReference>
<dbReference type="InterPro" id="IPR013780">
    <property type="entry name" value="Glyco_hydro_b"/>
</dbReference>
<evidence type="ECO:0000313" key="13">
    <source>
        <dbReference type="EMBL" id="RZF45525.1"/>
    </source>
</evidence>
<dbReference type="Pfam" id="PF16757">
    <property type="entry name" value="Fucosidase_C"/>
    <property type="match status" value="1"/>
</dbReference>
<organism evidence="13 14">
    <name type="scientific">Laodelphax striatellus</name>
    <name type="common">Small brown planthopper</name>
    <name type="synonym">Delphax striatella</name>
    <dbReference type="NCBI Taxonomy" id="195883"/>
    <lineage>
        <taxon>Eukaryota</taxon>
        <taxon>Metazoa</taxon>
        <taxon>Ecdysozoa</taxon>
        <taxon>Arthropoda</taxon>
        <taxon>Hexapoda</taxon>
        <taxon>Insecta</taxon>
        <taxon>Pterygota</taxon>
        <taxon>Neoptera</taxon>
        <taxon>Paraneoptera</taxon>
        <taxon>Hemiptera</taxon>
        <taxon>Auchenorrhyncha</taxon>
        <taxon>Fulgoroidea</taxon>
        <taxon>Delphacidae</taxon>
        <taxon>Criomorphinae</taxon>
        <taxon>Laodelphax</taxon>
    </lineage>
</organism>
<evidence type="ECO:0000256" key="9">
    <source>
        <dbReference type="ARBA" id="ARBA00081661"/>
    </source>
</evidence>
<sequence>MIRPTEFSYKMFRVTILFSVVLSFLYVALITSSVANSVDFEVKYDKLNLFDDEPLAHPMQVEKVNRYEANWKSIDSRPIPEWYEDAKIGIFIHWGVYSVPSFGSEWFWLYLVNGEDAFVKFMKQNYPPNFTYQDFGPQLTGEFFDASQWAKIFEGSGAKYIIFTSKHHEGFTMWPSSYAFGWNSKDVGLKRDVVGELAAAIRGETNLHFGLYYSLMEWYNPLYLADKANDLTTQVFVDQKVMPELKELVNKYKPDIVWTDGDWDRPASYWKSTEFLAWLYNSSPVKEKVVVNDRWGSNMACHHGGYLTCKDRYNPGKIQSRKWENVLTIDKYSWGARREAKLADFLTIEEIIVIIAQTVSCGGNVVLNVGPSREGTINAIYQDRLAALGKWLKINGQAIYETRPWNHCQKDSNTEHVWYTSKTEGAEINVFALVLNWPRDGFVDLGCLLEVNVQSVTMLGVGGKLKFQPVDLNKGVRVFLPDKASTTNDWAWTLKVSYQP</sequence>
<accession>A0A482XHL9</accession>
<comment type="function">
    <text evidence="1">Alpha-L-fucosidase is responsible for hydrolyzing the alpha-1,6-linked fucose joined to the reducing-end N-acetylglucosamine of the carbohydrate moieties of glycoproteins.</text>
</comment>
<proteinExistence type="inferred from homology"/>
<evidence type="ECO:0000256" key="10">
    <source>
        <dbReference type="PIRNR" id="PIRNR001092"/>
    </source>
</evidence>
<dbReference type="PANTHER" id="PTHR10030:SF37">
    <property type="entry name" value="ALPHA-L-FUCOSIDASE-RELATED"/>
    <property type="match status" value="1"/>
</dbReference>
<dbReference type="GO" id="GO:0006004">
    <property type="term" value="P:fucose metabolic process"/>
    <property type="evidence" value="ECO:0007669"/>
    <property type="project" value="InterPro"/>
</dbReference>
<gene>
    <name evidence="13" type="ORF">LSTR_LSTR005727</name>
</gene>
<dbReference type="InterPro" id="IPR017853">
    <property type="entry name" value="GH"/>
</dbReference>
<dbReference type="EMBL" id="QKKF02008850">
    <property type="protein sequence ID" value="RZF45525.1"/>
    <property type="molecule type" value="Genomic_DNA"/>
</dbReference>
<dbReference type="FunFam" id="3.20.20.80:FF:000027">
    <property type="entry name" value="Alpha-L-fucosidase"/>
    <property type="match status" value="1"/>
</dbReference>
<evidence type="ECO:0000259" key="12">
    <source>
        <dbReference type="Pfam" id="PF16757"/>
    </source>
</evidence>
<dbReference type="InterPro" id="IPR057739">
    <property type="entry name" value="Glyco_hydro_29_N"/>
</dbReference>
<dbReference type="InterPro" id="IPR000933">
    <property type="entry name" value="Glyco_hydro_29"/>
</dbReference>
<comment type="similarity">
    <text evidence="2 10">Belongs to the glycosyl hydrolase 29 family.</text>
</comment>
<evidence type="ECO:0000256" key="5">
    <source>
        <dbReference type="ARBA" id="ARBA00022801"/>
    </source>
</evidence>
<evidence type="ECO:0000259" key="11">
    <source>
        <dbReference type="Pfam" id="PF01120"/>
    </source>
</evidence>
<dbReference type="PANTHER" id="PTHR10030">
    <property type="entry name" value="ALPHA-L-FUCOSIDASE"/>
    <property type="match status" value="1"/>
</dbReference>
<dbReference type="AlphaFoldDB" id="A0A482XHL9"/>
<dbReference type="PRINTS" id="PR00741">
    <property type="entry name" value="GLHYDRLASE29"/>
</dbReference>
<protein>
    <recommendedName>
        <fullName evidence="8">Putative alpha-L-fucosidase</fullName>
        <ecNumber evidence="3">3.2.1.51</ecNumber>
    </recommendedName>
    <alternativeName>
        <fullName evidence="9">Alpha-L-fucoside fucohydrolase</fullName>
    </alternativeName>
</protein>
<dbReference type="OrthoDB" id="6039950at2759"/>
<evidence type="ECO:0000256" key="6">
    <source>
        <dbReference type="ARBA" id="ARBA00023180"/>
    </source>
</evidence>
<dbReference type="Gene3D" id="2.60.40.1180">
    <property type="entry name" value="Golgi alpha-mannosidase II"/>
    <property type="match status" value="1"/>
</dbReference>
<keyword evidence="14" id="KW-1185">Reference proteome</keyword>
<dbReference type="GO" id="GO:0004560">
    <property type="term" value="F:alpha-L-fucosidase activity"/>
    <property type="evidence" value="ECO:0007669"/>
    <property type="project" value="UniProtKB-EC"/>
</dbReference>
<keyword evidence="6" id="KW-0325">Glycoprotein</keyword>
<dbReference type="EC" id="3.2.1.51" evidence="3"/>
<feature type="domain" description="Glycoside hydrolase family 29 N-terminal" evidence="11">
    <location>
        <begin position="60"/>
        <end position="397"/>
    </location>
</feature>
<evidence type="ECO:0000256" key="4">
    <source>
        <dbReference type="ARBA" id="ARBA00022729"/>
    </source>
</evidence>
<reference evidence="13 14" key="1">
    <citation type="journal article" date="2017" name="Gigascience">
        <title>Genome sequence of the small brown planthopper, Laodelphax striatellus.</title>
        <authorList>
            <person name="Zhu J."/>
            <person name="Jiang F."/>
            <person name="Wang X."/>
            <person name="Yang P."/>
            <person name="Bao Y."/>
            <person name="Zhao W."/>
            <person name="Wang W."/>
            <person name="Lu H."/>
            <person name="Wang Q."/>
            <person name="Cui N."/>
            <person name="Li J."/>
            <person name="Chen X."/>
            <person name="Luo L."/>
            <person name="Yu J."/>
            <person name="Kang L."/>
            <person name="Cui F."/>
        </authorList>
    </citation>
    <scope>NUCLEOTIDE SEQUENCE [LARGE SCALE GENOMIC DNA]</scope>
    <source>
        <strain evidence="13">Lst14</strain>
    </source>
</reference>
<dbReference type="InterPro" id="IPR031919">
    <property type="entry name" value="Fucosidase_C"/>
</dbReference>
<name>A0A482XHL9_LAOST</name>
<evidence type="ECO:0000256" key="7">
    <source>
        <dbReference type="ARBA" id="ARBA00023295"/>
    </source>
</evidence>
<dbReference type="GO" id="GO:0016139">
    <property type="term" value="P:glycoside catabolic process"/>
    <property type="evidence" value="ECO:0007669"/>
    <property type="project" value="TreeGrafter"/>
</dbReference>
<dbReference type="SMR" id="A0A482XHL9"/>
<dbReference type="PIRSF" id="PIRSF001092">
    <property type="entry name" value="Alpha-L-fucosidase"/>
    <property type="match status" value="1"/>
</dbReference>
<dbReference type="FunCoup" id="A0A482XHL9">
    <property type="interactions" value="151"/>
</dbReference>
<feature type="domain" description="Alpha-L-fucosidase C-terminal" evidence="12">
    <location>
        <begin position="409"/>
        <end position="496"/>
    </location>
</feature>
<dbReference type="SUPFAM" id="SSF51445">
    <property type="entry name" value="(Trans)glycosidases"/>
    <property type="match status" value="1"/>
</dbReference>
<evidence type="ECO:0000256" key="3">
    <source>
        <dbReference type="ARBA" id="ARBA00012662"/>
    </source>
</evidence>
<keyword evidence="5 10" id="KW-0378">Hydrolase</keyword>
<keyword evidence="7 10" id="KW-0326">Glycosidase</keyword>
<dbReference type="STRING" id="195883.A0A482XHL9"/>
<dbReference type="InParanoid" id="A0A482XHL9"/>
<dbReference type="SMART" id="SM00812">
    <property type="entry name" value="Alpha_L_fucos"/>
    <property type="match status" value="1"/>
</dbReference>
<evidence type="ECO:0000313" key="14">
    <source>
        <dbReference type="Proteomes" id="UP000291343"/>
    </source>
</evidence>
<dbReference type="Pfam" id="PF01120">
    <property type="entry name" value="Alpha_L_fucos"/>
    <property type="match status" value="1"/>
</dbReference>
<evidence type="ECO:0000256" key="8">
    <source>
        <dbReference type="ARBA" id="ARBA00074133"/>
    </source>
</evidence>